<organism evidence="2 3">
    <name type="scientific">Hymenobacter algoricola</name>
    <dbReference type="NCBI Taxonomy" id="486267"/>
    <lineage>
        <taxon>Bacteria</taxon>
        <taxon>Pseudomonadati</taxon>
        <taxon>Bacteroidota</taxon>
        <taxon>Cytophagia</taxon>
        <taxon>Cytophagales</taxon>
        <taxon>Hymenobacteraceae</taxon>
        <taxon>Hymenobacter</taxon>
    </lineage>
</organism>
<evidence type="ECO:0000256" key="1">
    <source>
        <dbReference type="SAM" id="MobiDB-lite"/>
    </source>
</evidence>
<dbReference type="RefSeq" id="WP_345112463.1">
    <property type="nucleotide sequence ID" value="NZ_BAABDH010000027.1"/>
</dbReference>
<name>A0ABP7MXC7_9BACT</name>
<sequence>MNNSASPTPQFGPREQTREQRQFIINQSLGITRSQGPYEVPAWQAELHEQYIAGEIDMQHIRARTDAHRDELLARAGEPTPFAAQ</sequence>
<gene>
    <name evidence="2" type="ORF">GCM10022406_16340</name>
</gene>
<evidence type="ECO:0008006" key="4">
    <source>
        <dbReference type="Google" id="ProtNLM"/>
    </source>
</evidence>
<protein>
    <recommendedName>
        <fullName evidence="4">Antitoxin VbhA domain-containing protein</fullName>
    </recommendedName>
</protein>
<dbReference type="Proteomes" id="UP001499909">
    <property type="component" value="Unassembled WGS sequence"/>
</dbReference>
<feature type="region of interest" description="Disordered" evidence="1">
    <location>
        <begin position="1"/>
        <end position="20"/>
    </location>
</feature>
<reference evidence="3" key="1">
    <citation type="journal article" date="2019" name="Int. J. Syst. Evol. Microbiol.">
        <title>The Global Catalogue of Microorganisms (GCM) 10K type strain sequencing project: providing services to taxonomists for standard genome sequencing and annotation.</title>
        <authorList>
            <consortium name="The Broad Institute Genomics Platform"/>
            <consortium name="The Broad Institute Genome Sequencing Center for Infectious Disease"/>
            <person name="Wu L."/>
            <person name="Ma J."/>
        </authorList>
    </citation>
    <scope>NUCLEOTIDE SEQUENCE [LARGE SCALE GENOMIC DNA]</scope>
    <source>
        <strain evidence="3">JCM 17214</strain>
    </source>
</reference>
<evidence type="ECO:0000313" key="3">
    <source>
        <dbReference type="Proteomes" id="UP001499909"/>
    </source>
</evidence>
<proteinExistence type="predicted"/>
<comment type="caution">
    <text evidence="2">The sequence shown here is derived from an EMBL/GenBank/DDBJ whole genome shotgun (WGS) entry which is preliminary data.</text>
</comment>
<accession>A0ABP7MXC7</accession>
<evidence type="ECO:0000313" key="2">
    <source>
        <dbReference type="EMBL" id="GAA3932122.1"/>
    </source>
</evidence>
<dbReference type="EMBL" id="BAABDH010000027">
    <property type="protein sequence ID" value="GAA3932122.1"/>
    <property type="molecule type" value="Genomic_DNA"/>
</dbReference>
<keyword evidence="3" id="KW-1185">Reference proteome</keyword>